<accession>A0ABW5RKB5</accession>
<evidence type="ECO:0000313" key="3">
    <source>
        <dbReference type="Proteomes" id="UP001597453"/>
    </source>
</evidence>
<evidence type="ECO:0000313" key="2">
    <source>
        <dbReference type="EMBL" id="MFD2675526.1"/>
    </source>
</evidence>
<comment type="caution">
    <text evidence="2">The sequence shown here is derived from an EMBL/GenBank/DDBJ whole genome shotgun (WGS) entry which is preliminary data.</text>
</comment>
<keyword evidence="3" id="KW-1185">Reference proteome</keyword>
<dbReference type="InterPro" id="IPR037523">
    <property type="entry name" value="VOC_core"/>
</dbReference>
<dbReference type="PANTHER" id="PTHR35908">
    <property type="entry name" value="HYPOTHETICAL FUSION PROTEIN"/>
    <property type="match status" value="1"/>
</dbReference>
<dbReference type="Gene3D" id="3.10.180.10">
    <property type="entry name" value="2,3-Dihydroxybiphenyl 1,2-Dioxygenase, domain 1"/>
    <property type="match status" value="1"/>
</dbReference>
<reference evidence="3" key="1">
    <citation type="journal article" date="2019" name="Int. J. Syst. Evol. Microbiol.">
        <title>The Global Catalogue of Microorganisms (GCM) 10K type strain sequencing project: providing services to taxonomists for standard genome sequencing and annotation.</title>
        <authorList>
            <consortium name="The Broad Institute Genomics Platform"/>
            <consortium name="The Broad Institute Genome Sequencing Center for Infectious Disease"/>
            <person name="Wu L."/>
            <person name="Ma J."/>
        </authorList>
    </citation>
    <scope>NUCLEOTIDE SEQUENCE [LARGE SCALE GENOMIC DNA]</scope>
    <source>
        <strain evidence="3">TISTR 1511</strain>
    </source>
</reference>
<evidence type="ECO:0000259" key="1">
    <source>
        <dbReference type="PROSITE" id="PS51819"/>
    </source>
</evidence>
<proteinExistence type="predicted"/>
<feature type="domain" description="VOC" evidence="1">
    <location>
        <begin position="4"/>
        <end position="118"/>
    </location>
</feature>
<sequence length="121" mass="13145">MPPRLASITIDCADADATGTFFGAFLELDEAYASDDRRTVCLQADGYVLSFITVDGYEPPHWPQPGQQLHLDLEVDDLEAATAHATQLGASLAEPQPQPDAWRVMLDPSGHPFCLMLPFGS</sequence>
<dbReference type="InterPro" id="IPR041581">
    <property type="entry name" value="Glyoxalase_6"/>
</dbReference>
<dbReference type="InterPro" id="IPR029068">
    <property type="entry name" value="Glyas_Bleomycin-R_OHBP_Dase"/>
</dbReference>
<dbReference type="SUPFAM" id="SSF54593">
    <property type="entry name" value="Glyoxalase/Bleomycin resistance protein/Dihydroxybiphenyl dioxygenase"/>
    <property type="match status" value="1"/>
</dbReference>
<dbReference type="Pfam" id="PF18029">
    <property type="entry name" value="Glyoxalase_6"/>
    <property type="match status" value="1"/>
</dbReference>
<dbReference type="Proteomes" id="UP001597453">
    <property type="component" value="Unassembled WGS sequence"/>
</dbReference>
<name>A0ABW5RKB5_9MICO</name>
<dbReference type="PANTHER" id="PTHR35908:SF1">
    <property type="entry name" value="CONSERVED PROTEIN"/>
    <property type="match status" value="1"/>
</dbReference>
<dbReference type="EMBL" id="JBHUNF010000010">
    <property type="protein sequence ID" value="MFD2675526.1"/>
    <property type="molecule type" value="Genomic_DNA"/>
</dbReference>
<organism evidence="2 3">
    <name type="scientific">Gulosibacter bifidus</name>
    <dbReference type="NCBI Taxonomy" id="272239"/>
    <lineage>
        <taxon>Bacteria</taxon>
        <taxon>Bacillati</taxon>
        <taxon>Actinomycetota</taxon>
        <taxon>Actinomycetes</taxon>
        <taxon>Micrococcales</taxon>
        <taxon>Microbacteriaceae</taxon>
        <taxon>Gulosibacter</taxon>
    </lineage>
</organism>
<protein>
    <submittedName>
        <fullName evidence="2">VOC family protein</fullName>
    </submittedName>
</protein>
<dbReference type="RefSeq" id="WP_066059510.1">
    <property type="nucleotide sequence ID" value="NZ_JBHUNF010000010.1"/>
</dbReference>
<dbReference type="PROSITE" id="PS51819">
    <property type="entry name" value="VOC"/>
    <property type="match status" value="1"/>
</dbReference>
<gene>
    <name evidence="2" type="ORF">ACFSUQ_09520</name>
</gene>
<dbReference type="CDD" id="cd06587">
    <property type="entry name" value="VOC"/>
    <property type="match status" value="1"/>
</dbReference>